<name>A0A4S4AT90_9RHOO</name>
<evidence type="ECO:0000256" key="3">
    <source>
        <dbReference type="ARBA" id="ARBA00022989"/>
    </source>
</evidence>
<sequence>MLALAWLLGSESGLHAALRLAGWASGGQFSASAASGRLLGPLAVGSLRFDNPTLRVAVEGLQFDWQPAALLSGRVHIDRLAAAGLAIASAPDESPSTAPPTPPASLRLPFAFALDRLQVDRVAVLPWQAEADAAPLFAVEHISGTARGGAEGHRVADLALDLPGVRVVLEEFELAGDAPFALAGLGRVEGRLAERPFAARYELAGDLLAPRLRLDAQGEGLAGQADVLAAPFAAVPVRRLQLALGEVDPAAFVEGAPQAALRLNADLQGEAAAPGDDAAQAWALAGPLSVDNALPGTLDANRLPFTRIAGRLHWHTRQTRVDALEALLPGDGRLTGWLAWTPPPAAEEGEEDAPPSLLPGRLQAEISLTRIVPALLHAALPELSVSGEVTAEAAGAQQNLALRLQAEGAKLDARLALDGSADATAPAFDLTAALRGLDPQRVQAELPAGRLGFDAAARGRLGDPLRAELDLKLADSLLSGQAFTGGGRLKLEGTRLTDADLALALAGNRVLLAGAWGAPGDRLHVAVDAPRLAALGFGLGGRLGVSAMLTGTPAEPAGEFALFAERLTLPGGVYLVGANGQGRLDAGLEGPFQLALGLSGLGAADGEGAAWLDTAHLAAAGTRSTHRVGLSAVRGEDTVTAELDGGLHEGEGRNAALHWRGRLSRLESTGVFPARLVEPADLQAGPERVELGPAQLDAGGQGSIRLARTLWTPRAAELRGTLTGLSFGLHQRADGRRRRGPGALVLGAEWDLRLADAVEGELRLYRESGDLEVSGEISTRLGLEHFEAWLTARDNRLALSLDARGSEFGTLSGSATALAERAPAGGWRLVPDGELLGSARLAMPSIAWMGRLMQQNVDTAGSLEAEFTVAGTPADPLASGRIAGRDISIALVDQGLHLSGGEIAAQFDRDRLRLARLAFVSPNRVRPHDPRPPVDRLTATPGTLTASGEIALDSGAGHFAFRADRLPLLQRPDRWLILSGTGEARSTWTTLSLDADFRADAGYVEIADTPAPSLSDDVVVLGREPASGGGLGVEADIRVALGDHLYLSALGVDTRLTGELHLRRSDGRPLAATGTIATAGGTFRGYGQNLTIERGLINFQGALDNPGLNVVALRKGLAVEAGVAVVGTARRPQVRLVSEPSVPDPEKLSWIVLGRAPDAAAGADLGLLLPAAQALLGGPGGGMTDQLSRSLGFDEFSIGEGEVGGVSRRATSRVVGSGTAVDGGGTVGGQVLTLGKRLSSDVFLSFEQSLGGAESLVKLTYQLSRRVSLVARGGTDNAIDAYYTFSFR</sequence>
<dbReference type="EMBL" id="SSOD01000006">
    <property type="protein sequence ID" value="THF61779.1"/>
    <property type="molecule type" value="Genomic_DNA"/>
</dbReference>
<evidence type="ECO:0000259" key="5">
    <source>
        <dbReference type="Pfam" id="PF04357"/>
    </source>
</evidence>
<dbReference type="InterPro" id="IPR007452">
    <property type="entry name" value="TamB_C"/>
</dbReference>
<dbReference type="Proteomes" id="UP000307956">
    <property type="component" value="Unassembled WGS sequence"/>
</dbReference>
<dbReference type="PANTHER" id="PTHR36985">
    <property type="entry name" value="TRANSLOCATION AND ASSEMBLY MODULE SUBUNIT TAMB"/>
    <property type="match status" value="1"/>
</dbReference>
<keyword evidence="4" id="KW-0472">Membrane</keyword>
<dbReference type="Pfam" id="PF04357">
    <property type="entry name" value="TamB"/>
    <property type="match status" value="1"/>
</dbReference>
<dbReference type="OrthoDB" id="5288149at2"/>
<evidence type="ECO:0000256" key="4">
    <source>
        <dbReference type="ARBA" id="ARBA00023136"/>
    </source>
</evidence>
<dbReference type="GO" id="GO:0097347">
    <property type="term" value="C:TAM protein secretion complex"/>
    <property type="evidence" value="ECO:0007669"/>
    <property type="project" value="TreeGrafter"/>
</dbReference>
<dbReference type="GO" id="GO:0005886">
    <property type="term" value="C:plasma membrane"/>
    <property type="evidence" value="ECO:0007669"/>
    <property type="project" value="InterPro"/>
</dbReference>
<evidence type="ECO:0000313" key="7">
    <source>
        <dbReference type="Proteomes" id="UP000307956"/>
    </source>
</evidence>
<evidence type="ECO:0000256" key="2">
    <source>
        <dbReference type="ARBA" id="ARBA00022692"/>
    </source>
</evidence>
<keyword evidence="3" id="KW-1133">Transmembrane helix</keyword>
<comment type="caution">
    <text evidence="6">The sequence shown here is derived from an EMBL/GenBank/DDBJ whole genome shotgun (WGS) entry which is preliminary data.</text>
</comment>
<organism evidence="6 7">
    <name type="scientific">Pseudothauera rhizosphaerae</name>
    <dbReference type="NCBI Taxonomy" id="2565932"/>
    <lineage>
        <taxon>Bacteria</taxon>
        <taxon>Pseudomonadati</taxon>
        <taxon>Pseudomonadota</taxon>
        <taxon>Betaproteobacteria</taxon>
        <taxon>Rhodocyclales</taxon>
        <taxon>Zoogloeaceae</taxon>
        <taxon>Pseudothauera</taxon>
    </lineage>
</organism>
<gene>
    <name evidence="6" type="ORF">E6O51_09450</name>
</gene>
<evidence type="ECO:0000256" key="1">
    <source>
        <dbReference type="ARBA" id="ARBA00004167"/>
    </source>
</evidence>
<comment type="subcellular location">
    <subcellularLocation>
        <location evidence="1">Membrane</location>
        <topology evidence="1">Single-pass membrane protein</topology>
    </subcellularLocation>
</comment>
<reference evidence="6 7" key="1">
    <citation type="submission" date="2019-04" db="EMBL/GenBank/DDBJ databases">
        <title>Azoarcus rhizosphaerae sp. nov. isolated from rhizosphere of Ficus religiosa.</title>
        <authorList>
            <person name="Lin S.-Y."/>
            <person name="Hameed A."/>
            <person name="Hsu Y.-H."/>
            <person name="Young C.-C."/>
        </authorList>
    </citation>
    <scope>NUCLEOTIDE SEQUENCE [LARGE SCALE GENOMIC DNA]</scope>
    <source>
        <strain evidence="6 7">CC-YHH848</strain>
    </source>
</reference>
<evidence type="ECO:0000313" key="6">
    <source>
        <dbReference type="EMBL" id="THF61779.1"/>
    </source>
</evidence>
<proteinExistence type="predicted"/>
<protein>
    <submittedName>
        <fullName evidence="6">DUF490 domain-containing protein</fullName>
    </submittedName>
</protein>
<feature type="domain" description="Translocation and assembly module TamB C-terminal" evidence="5">
    <location>
        <begin position="939"/>
        <end position="1287"/>
    </location>
</feature>
<dbReference type="GO" id="GO:0009306">
    <property type="term" value="P:protein secretion"/>
    <property type="evidence" value="ECO:0007669"/>
    <property type="project" value="InterPro"/>
</dbReference>
<dbReference type="PANTHER" id="PTHR36985:SF1">
    <property type="entry name" value="TRANSLOCATION AND ASSEMBLY MODULE SUBUNIT TAMB"/>
    <property type="match status" value="1"/>
</dbReference>
<accession>A0A4S4AT90</accession>
<keyword evidence="7" id="KW-1185">Reference proteome</keyword>
<keyword evidence="2" id="KW-0812">Transmembrane</keyword>